<dbReference type="InterPro" id="IPR045874">
    <property type="entry name" value="LRK10/LRL21-25-like"/>
</dbReference>
<dbReference type="GO" id="GO:0016020">
    <property type="term" value="C:membrane"/>
    <property type="evidence" value="ECO:0007669"/>
    <property type="project" value="UniProtKB-SubCell"/>
</dbReference>
<reference evidence="16" key="1">
    <citation type="submission" date="2020-01" db="EMBL/GenBank/DDBJ databases">
        <title>Genome sequence of Kobresia littledalei, the first chromosome-level genome in the family Cyperaceae.</title>
        <authorList>
            <person name="Qu G."/>
        </authorList>
    </citation>
    <scope>NUCLEOTIDE SEQUENCE</scope>
    <source>
        <strain evidence="16">C.B.Clarke</strain>
        <tissue evidence="16">Leaf</tissue>
    </source>
</reference>
<dbReference type="SUPFAM" id="SSF56112">
    <property type="entry name" value="Protein kinase-like (PK-like)"/>
    <property type="match status" value="1"/>
</dbReference>
<dbReference type="PROSITE" id="PS50011">
    <property type="entry name" value="PROTEIN_KINASE_DOM"/>
    <property type="match status" value="1"/>
</dbReference>
<evidence type="ECO:0000256" key="5">
    <source>
        <dbReference type="ARBA" id="ARBA00022729"/>
    </source>
</evidence>
<dbReference type="AlphaFoldDB" id="A0A833QLH6"/>
<evidence type="ECO:0000256" key="3">
    <source>
        <dbReference type="ARBA" id="ARBA00022679"/>
    </source>
</evidence>
<dbReference type="InterPro" id="IPR017441">
    <property type="entry name" value="Protein_kinase_ATP_BS"/>
</dbReference>
<keyword evidence="9 14" id="KW-1133">Transmembrane helix</keyword>
<evidence type="ECO:0000256" key="11">
    <source>
        <dbReference type="ARBA" id="ARBA00023180"/>
    </source>
</evidence>
<dbReference type="EMBL" id="SWLB01000015">
    <property type="protein sequence ID" value="KAF3328880.1"/>
    <property type="molecule type" value="Genomic_DNA"/>
</dbReference>
<dbReference type="InterPro" id="IPR008271">
    <property type="entry name" value="Ser/Thr_kinase_AS"/>
</dbReference>
<dbReference type="Gene3D" id="3.30.200.20">
    <property type="entry name" value="Phosphorylase Kinase, domain 1"/>
    <property type="match status" value="1"/>
</dbReference>
<evidence type="ECO:0000313" key="16">
    <source>
        <dbReference type="EMBL" id="KAF3328880.1"/>
    </source>
</evidence>
<keyword evidence="7 16" id="KW-0418">Kinase</keyword>
<dbReference type="GO" id="GO:0004674">
    <property type="term" value="F:protein serine/threonine kinase activity"/>
    <property type="evidence" value="ECO:0007669"/>
    <property type="project" value="UniProtKB-KW"/>
</dbReference>
<evidence type="ECO:0000256" key="14">
    <source>
        <dbReference type="SAM" id="Phobius"/>
    </source>
</evidence>
<keyword evidence="4 14" id="KW-0812">Transmembrane</keyword>
<evidence type="ECO:0000256" key="7">
    <source>
        <dbReference type="ARBA" id="ARBA00022777"/>
    </source>
</evidence>
<dbReference type="OrthoDB" id="4062651at2759"/>
<evidence type="ECO:0000256" key="8">
    <source>
        <dbReference type="ARBA" id="ARBA00022840"/>
    </source>
</evidence>
<protein>
    <submittedName>
        <fullName evidence="16">Putative receptor-like protein kinase</fullName>
    </submittedName>
</protein>
<name>A0A833QLH6_9POAL</name>
<dbReference type="PROSITE" id="PS00107">
    <property type="entry name" value="PROTEIN_KINASE_ATP"/>
    <property type="match status" value="1"/>
</dbReference>
<feature type="domain" description="Protein kinase" evidence="15">
    <location>
        <begin position="193"/>
        <end position="478"/>
    </location>
</feature>
<evidence type="ECO:0000259" key="15">
    <source>
        <dbReference type="PROSITE" id="PS50011"/>
    </source>
</evidence>
<evidence type="ECO:0000256" key="2">
    <source>
        <dbReference type="ARBA" id="ARBA00022527"/>
    </source>
</evidence>
<keyword evidence="5" id="KW-0732">Signal</keyword>
<dbReference type="Pfam" id="PF00069">
    <property type="entry name" value="Pkinase"/>
    <property type="match status" value="1"/>
</dbReference>
<feature type="binding site" evidence="12">
    <location>
        <position position="221"/>
    </location>
    <ligand>
        <name>ATP</name>
        <dbReference type="ChEBI" id="CHEBI:30616"/>
    </ligand>
</feature>
<feature type="transmembrane region" description="Helical" evidence="14">
    <location>
        <begin position="123"/>
        <end position="145"/>
    </location>
</feature>
<keyword evidence="10 14" id="KW-0472">Membrane</keyword>
<dbReference type="PANTHER" id="PTHR27009">
    <property type="entry name" value="RUST RESISTANCE KINASE LR10-RELATED"/>
    <property type="match status" value="1"/>
</dbReference>
<dbReference type="PROSITE" id="PS00108">
    <property type="entry name" value="PROTEIN_KINASE_ST"/>
    <property type="match status" value="1"/>
</dbReference>
<keyword evidence="11" id="KW-0325">Glycoprotein</keyword>
<keyword evidence="16" id="KW-0675">Receptor</keyword>
<proteinExistence type="inferred from homology"/>
<comment type="caution">
    <text evidence="16">The sequence shown here is derived from an EMBL/GenBank/DDBJ whole genome shotgun (WGS) entry which is preliminary data.</text>
</comment>
<accession>A0A833QLH6</accession>
<evidence type="ECO:0000256" key="12">
    <source>
        <dbReference type="PROSITE-ProRule" id="PRU10141"/>
    </source>
</evidence>
<keyword evidence="17" id="KW-1185">Reference proteome</keyword>
<comment type="similarity">
    <text evidence="13">Belongs to the protein kinase superfamily.</text>
</comment>
<dbReference type="Proteomes" id="UP000623129">
    <property type="component" value="Unassembled WGS sequence"/>
</dbReference>
<sequence>MKSSIKISLYMNTNRFGIRQVNDAHSTKIKSFCGSPNLSSQSPILHGEYTLNYSATTNKYLPRDCYRKAPNSSLEWKFSFDDHGILILLSAKYSYNILSQQGCFSQSIVGGNKGKIIRAKRHYVLIICTAVGLLAFIVACLILILKLQSFKNCAERILSGKHRPQGNIEMLLEKYGSFAPKRYKYAEVKKITCSFQDTLGKGGFGTVYRGRLQDGRLVAVKILHNSSSDREEILNEILSIGRTSHVNVVSLLGFCIEGSKHALIYEYMPNGSLDNYIYSENSKAVLGWEKLYEIAIGIARGLEYLHRGCNARIVHFDIKPQNILLDEDFNPKIADFGLAKLCPPKESILSMAGMRGTIGYIAPEVFSRSFGVVSTKSDVYSYGMMVLEMVGGRRNAKPSAENPSREYFPHWLYDRLVEGSSIQACDASIKTEEIATKMGMVGLWCTQTSPANRPSMNRVVDMLEKSLHDLEMPPKPYLCSPPHFTISPDACHTQSLA</sequence>
<dbReference type="FunFam" id="1.10.510.10:FF:000590">
    <property type="entry name" value="PR5-like receptor kinase"/>
    <property type="match status" value="1"/>
</dbReference>
<dbReference type="FunFam" id="3.30.200.20:FF:000178">
    <property type="entry name" value="serine/threonine-protein kinase PBS1-like"/>
    <property type="match status" value="1"/>
</dbReference>
<gene>
    <name evidence="16" type="ORF">FCM35_KLT05958</name>
</gene>
<dbReference type="SMART" id="SM00220">
    <property type="entry name" value="S_TKc"/>
    <property type="match status" value="1"/>
</dbReference>
<evidence type="ECO:0000256" key="1">
    <source>
        <dbReference type="ARBA" id="ARBA00004479"/>
    </source>
</evidence>
<dbReference type="InterPro" id="IPR000719">
    <property type="entry name" value="Prot_kinase_dom"/>
</dbReference>
<evidence type="ECO:0000313" key="17">
    <source>
        <dbReference type="Proteomes" id="UP000623129"/>
    </source>
</evidence>
<organism evidence="16 17">
    <name type="scientific">Carex littledalei</name>
    <dbReference type="NCBI Taxonomy" id="544730"/>
    <lineage>
        <taxon>Eukaryota</taxon>
        <taxon>Viridiplantae</taxon>
        <taxon>Streptophyta</taxon>
        <taxon>Embryophyta</taxon>
        <taxon>Tracheophyta</taxon>
        <taxon>Spermatophyta</taxon>
        <taxon>Magnoliopsida</taxon>
        <taxon>Liliopsida</taxon>
        <taxon>Poales</taxon>
        <taxon>Cyperaceae</taxon>
        <taxon>Cyperoideae</taxon>
        <taxon>Cariceae</taxon>
        <taxon>Carex</taxon>
        <taxon>Carex subgen. Euthyceras</taxon>
    </lineage>
</organism>
<evidence type="ECO:0000256" key="4">
    <source>
        <dbReference type="ARBA" id="ARBA00022692"/>
    </source>
</evidence>
<keyword evidence="2 13" id="KW-0723">Serine/threonine-protein kinase</keyword>
<evidence type="ECO:0000256" key="13">
    <source>
        <dbReference type="RuleBase" id="RU000304"/>
    </source>
</evidence>
<evidence type="ECO:0000256" key="10">
    <source>
        <dbReference type="ARBA" id="ARBA00023136"/>
    </source>
</evidence>
<comment type="subcellular location">
    <subcellularLocation>
        <location evidence="1">Membrane</location>
        <topology evidence="1">Single-pass type I membrane protein</topology>
    </subcellularLocation>
</comment>
<keyword evidence="6 12" id="KW-0547">Nucleotide-binding</keyword>
<evidence type="ECO:0000256" key="6">
    <source>
        <dbReference type="ARBA" id="ARBA00022741"/>
    </source>
</evidence>
<dbReference type="GO" id="GO:0005524">
    <property type="term" value="F:ATP binding"/>
    <property type="evidence" value="ECO:0007669"/>
    <property type="project" value="UniProtKB-UniRule"/>
</dbReference>
<dbReference type="InterPro" id="IPR011009">
    <property type="entry name" value="Kinase-like_dom_sf"/>
</dbReference>
<evidence type="ECO:0000256" key="9">
    <source>
        <dbReference type="ARBA" id="ARBA00022989"/>
    </source>
</evidence>
<keyword evidence="3" id="KW-0808">Transferase</keyword>
<dbReference type="Gene3D" id="1.10.510.10">
    <property type="entry name" value="Transferase(Phosphotransferase) domain 1"/>
    <property type="match status" value="1"/>
</dbReference>
<keyword evidence="8 12" id="KW-0067">ATP-binding</keyword>
<dbReference type="CDD" id="cd14066">
    <property type="entry name" value="STKc_IRAK"/>
    <property type="match status" value="1"/>
</dbReference>